<organism evidence="1 2">
    <name type="scientific">Kribbella ginsengisoli</name>
    <dbReference type="NCBI Taxonomy" id="363865"/>
    <lineage>
        <taxon>Bacteria</taxon>
        <taxon>Bacillati</taxon>
        <taxon>Actinomycetota</taxon>
        <taxon>Actinomycetes</taxon>
        <taxon>Propionibacteriales</taxon>
        <taxon>Kribbellaceae</taxon>
        <taxon>Kribbella</taxon>
    </lineage>
</organism>
<gene>
    <name evidence="1" type="ORF">GCM10022235_80160</name>
</gene>
<evidence type="ECO:0000313" key="2">
    <source>
        <dbReference type="Proteomes" id="UP001501222"/>
    </source>
</evidence>
<dbReference type="Proteomes" id="UP001501222">
    <property type="component" value="Unassembled WGS sequence"/>
</dbReference>
<keyword evidence="2" id="KW-1185">Reference proteome</keyword>
<reference evidence="2" key="1">
    <citation type="journal article" date="2019" name="Int. J. Syst. Evol. Microbiol.">
        <title>The Global Catalogue of Microorganisms (GCM) 10K type strain sequencing project: providing services to taxonomists for standard genome sequencing and annotation.</title>
        <authorList>
            <consortium name="The Broad Institute Genomics Platform"/>
            <consortium name="The Broad Institute Genome Sequencing Center for Infectious Disease"/>
            <person name="Wu L."/>
            <person name="Ma J."/>
        </authorList>
    </citation>
    <scope>NUCLEOTIDE SEQUENCE [LARGE SCALE GENOMIC DNA]</scope>
    <source>
        <strain evidence="2">JCM 16928</strain>
    </source>
</reference>
<protein>
    <submittedName>
        <fullName evidence="1">Uncharacterized protein</fullName>
    </submittedName>
</protein>
<name>A0ABP6Z6D1_9ACTN</name>
<comment type="caution">
    <text evidence="1">The sequence shown here is derived from an EMBL/GenBank/DDBJ whole genome shotgun (WGS) entry which is preliminary data.</text>
</comment>
<evidence type="ECO:0000313" key="1">
    <source>
        <dbReference type="EMBL" id="GAA3596704.1"/>
    </source>
</evidence>
<sequence length="73" mass="7914">MYVAMYARCIRAGHRGLRYRGEGRPGGDELTVAVPGPEFGTDVRTLSTGLVGALAGGRLSALSDRWWPVTDHR</sequence>
<dbReference type="EMBL" id="BAABAA010000020">
    <property type="protein sequence ID" value="GAA3596704.1"/>
    <property type="molecule type" value="Genomic_DNA"/>
</dbReference>
<accession>A0ABP6Z6D1</accession>
<proteinExistence type="predicted"/>